<name>A0AAU9AL70_LYSEN</name>
<accession>A0AAU9AL70</accession>
<protein>
    <submittedName>
        <fullName evidence="1">Uncharacterized protein</fullName>
    </submittedName>
</protein>
<evidence type="ECO:0000313" key="2">
    <source>
        <dbReference type="Proteomes" id="UP000218824"/>
    </source>
</evidence>
<dbReference type="AlphaFoldDB" id="A0AAU9AL70"/>
<dbReference type="Proteomes" id="UP000218824">
    <property type="component" value="Chromosome"/>
</dbReference>
<proteinExistence type="predicted"/>
<evidence type="ECO:0000313" key="1">
    <source>
        <dbReference type="EMBL" id="BAV97960.1"/>
    </source>
</evidence>
<dbReference type="KEGG" id="lem:LEN_2473"/>
<reference evidence="1 2" key="1">
    <citation type="journal article" date="2017" name="DNA Res.">
        <title>Complete genome sequence and expression profile of the commercial lytic enzyme producer Lysobacter enzymogenes M497-1.</title>
        <authorList>
            <person name="Takami H."/>
            <person name="Toyoda A."/>
            <person name="Uchiyama I."/>
            <person name="Itoh T."/>
            <person name="Takaki Y."/>
            <person name="Arai W."/>
            <person name="Nishi S."/>
            <person name="Kawai M."/>
            <person name="Shinya K."/>
            <person name="Ikeda H."/>
        </authorList>
    </citation>
    <scope>NUCLEOTIDE SEQUENCE [LARGE SCALE GENOMIC DNA]</scope>
    <source>
        <strain evidence="1 2">M497-1</strain>
    </source>
</reference>
<dbReference type="GeneID" id="83064327"/>
<gene>
    <name evidence="1" type="ORF">LEN_2473</name>
</gene>
<sequence>MQPDAEHTPLEQLQWRYAWPEYHRSGLMPVLCEYLESVTRDDFGLALRYRYWQELAVAEAEHFFELQLAKHRFDTAWAQDFIFVHRDFQPALSIAQWRYCCWAATRQGASVALQQRLPAPAQVREAIYVELQQRAARLATGVWAECSFPPPNPRPGSALSRIFVTHLARLGPEFWLLAPHVEHVLFRAGAQR</sequence>
<dbReference type="EMBL" id="AP014940">
    <property type="protein sequence ID" value="BAV97960.1"/>
    <property type="molecule type" value="Genomic_DNA"/>
</dbReference>
<organism evidence="1 2">
    <name type="scientific">Lysobacter enzymogenes</name>
    <dbReference type="NCBI Taxonomy" id="69"/>
    <lineage>
        <taxon>Bacteria</taxon>
        <taxon>Pseudomonadati</taxon>
        <taxon>Pseudomonadota</taxon>
        <taxon>Gammaproteobacteria</taxon>
        <taxon>Lysobacterales</taxon>
        <taxon>Lysobacteraceae</taxon>
        <taxon>Lysobacter</taxon>
    </lineage>
</organism>
<dbReference type="RefSeq" id="WP_096378269.1">
    <property type="nucleotide sequence ID" value="NZ_AP014940.1"/>
</dbReference>